<protein>
    <submittedName>
        <fullName evidence="1">DNA-binding protein</fullName>
    </submittedName>
</protein>
<dbReference type="GO" id="GO:0003677">
    <property type="term" value="F:DNA binding"/>
    <property type="evidence" value="ECO:0007669"/>
    <property type="project" value="UniProtKB-KW"/>
</dbReference>
<accession>A0ABP3I688</accession>
<reference evidence="2" key="1">
    <citation type="journal article" date="2019" name="Int. J. Syst. Evol. Microbiol.">
        <title>The Global Catalogue of Microorganisms (GCM) 10K type strain sequencing project: providing services to taxonomists for standard genome sequencing and annotation.</title>
        <authorList>
            <consortium name="The Broad Institute Genomics Platform"/>
            <consortium name="The Broad Institute Genome Sequencing Center for Infectious Disease"/>
            <person name="Wu L."/>
            <person name="Ma J."/>
        </authorList>
    </citation>
    <scope>NUCLEOTIDE SEQUENCE [LARGE SCALE GENOMIC DNA]</scope>
    <source>
        <strain evidence="2">JCM 4788</strain>
    </source>
</reference>
<keyword evidence="1" id="KW-0238">DNA-binding</keyword>
<evidence type="ECO:0000313" key="2">
    <source>
        <dbReference type="Proteomes" id="UP001500879"/>
    </source>
</evidence>
<dbReference type="RefSeq" id="WP_344020352.1">
    <property type="nucleotide sequence ID" value="NZ_BAAABX010000009.1"/>
</dbReference>
<evidence type="ECO:0000313" key="1">
    <source>
        <dbReference type="EMBL" id="GAA0391807.1"/>
    </source>
</evidence>
<gene>
    <name evidence="1" type="ORF">GCM10010357_10670</name>
</gene>
<dbReference type="Proteomes" id="UP001500879">
    <property type="component" value="Unassembled WGS sequence"/>
</dbReference>
<dbReference type="EMBL" id="BAAABX010000009">
    <property type="protein sequence ID" value="GAA0391807.1"/>
    <property type="molecule type" value="Genomic_DNA"/>
</dbReference>
<comment type="caution">
    <text evidence="1">The sequence shown here is derived from an EMBL/GenBank/DDBJ whole genome shotgun (WGS) entry which is preliminary data.</text>
</comment>
<sequence length="442" mass="47869">MAGQLLLRVLTVEAGLPYRQFVQDYERVAKDIAREGTDPRIASATVSELTYRRWTNGQIRTLPRHPAPLILERMLGHSARNLFGPVDAAQPPIPGPLPSESEFVLAAQDASAHASDAASLTVPDITLDQLNDDITTLARSYRSTSPREVHARARDLYTLAQNLLERTQRPRQRERLYLATGEAAAVMSAAAFDLGFFAPAVQLARTSVLYGQIIEYGPLQAYATGMLAYFAFWGNRPAEAVRLIRSAQSCGGLGATAITRLSAIEARACAHLGDRESAERALRRSLDPGSSARDELHDDVGGEFDFPTSRLAMCNATTHLLMHDSAGAETNARHALNLLEQDPDGTRSIVVSCKASADLARARLLRSELTGAAEALDPVFEVASEWRCTGITARLLAARTHLAQPPFRNATEAHALDEQIEDFTANAVSRGISASAHLALDG</sequence>
<organism evidence="1 2">
    <name type="scientific">Streptomyces luteireticuli</name>
    <dbReference type="NCBI Taxonomy" id="173858"/>
    <lineage>
        <taxon>Bacteria</taxon>
        <taxon>Bacillati</taxon>
        <taxon>Actinomycetota</taxon>
        <taxon>Actinomycetes</taxon>
        <taxon>Kitasatosporales</taxon>
        <taxon>Streptomycetaceae</taxon>
        <taxon>Streptomyces</taxon>
    </lineage>
</organism>
<keyword evidence="2" id="KW-1185">Reference proteome</keyword>
<proteinExistence type="predicted"/>
<name>A0ABP3I688_9ACTN</name>